<evidence type="ECO:0000256" key="1">
    <source>
        <dbReference type="ARBA" id="ARBA00022478"/>
    </source>
</evidence>
<evidence type="ECO:0000259" key="9">
    <source>
        <dbReference type="Pfam" id="PF00562"/>
    </source>
</evidence>
<dbReference type="Pfam" id="PF04561">
    <property type="entry name" value="RNA_pol_Rpb2_2"/>
    <property type="match status" value="2"/>
</dbReference>
<feature type="domain" description="RNA polymerase beta subunit protrusion" evidence="12">
    <location>
        <begin position="27"/>
        <end position="505"/>
    </location>
</feature>
<dbReference type="Pfam" id="PF04560">
    <property type="entry name" value="RNA_pol_Rpb2_7"/>
    <property type="match status" value="1"/>
</dbReference>
<dbReference type="GO" id="GO:0003899">
    <property type="term" value="F:DNA-directed RNA polymerase activity"/>
    <property type="evidence" value="ECO:0007669"/>
    <property type="project" value="UniProtKB-EC"/>
</dbReference>
<dbReference type="EC" id="2.7.7.6" evidence="6 8"/>
<comment type="function">
    <text evidence="6 8">DNA-dependent RNA polymerase catalyzes the transcription of DNA into RNA using the four ribonucleoside triphosphates as substrates.</text>
</comment>
<comment type="subunit">
    <text evidence="6 8">The RNAP catalytic core consists of 2 alpha, 1 beta, 1 beta' and 1 omega subunit. When a sigma factor is associated with the core the holoenzyme is formed, which can initiate transcription.</text>
</comment>
<feature type="domain" description="RNA polymerase Rpb2" evidence="13">
    <location>
        <begin position="519"/>
        <end position="586"/>
    </location>
</feature>
<keyword evidence="2 6" id="KW-0808">Transferase</keyword>
<dbReference type="InterPro" id="IPR037034">
    <property type="entry name" value="RNA_pol_Rpb2_2_sf"/>
</dbReference>
<evidence type="ECO:0000256" key="3">
    <source>
        <dbReference type="ARBA" id="ARBA00022695"/>
    </source>
</evidence>
<dbReference type="InterPro" id="IPR015712">
    <property type="entry name" value="DNA-dir_RNA_pol_su2"/>
</dbReference>
<dbReference type="Gene3D" id="2.40.50.100">
    <property type="match status" value="1"/>
</dbReference>
<dbReference type="InterPro" id="IPR007641">
    <property type="entry name" value="RNA_pol_Rpb2_7"/>
</dbReference>
<evidence type="ECO:0000256" key="4">
    <source>
        <dbReference type="ARBA" id="ARBA00023163"/>
    </source>
</evidence>
<comment type="catalytic activity">
    <reaction evidence="5 6 8">
        <text>RNA(n) + a ribonucleoside 5'-triphosphate = RNA(n+1) + diphosphate</text>
        <dbReference type="Rhea" id="RHEA:21248"/>
        <dbReference type="Rhea" id="RHEA-COMP:14527"/>
        <dbReference type="Rhea" id="RHEA-COMP:17342"/>
        <dbReference type="ChEBI" id="CHEBI:33019"/>
        <dbReference type="ChEBI" id="CHEBI:61557"/>
        <dbReference type="ChEBI" id="CHEBI:140395"/>
        <dbReference type="EC" id="2.7.7.6"/>
    </reaction>
</comment>
<dbReference type="InterPro" id="IPR037033">
    <property type="entry name" value="DNA-dir_RNAP_su2_hyb_sf"/>
</dbReference>
<evidence type="ECO:0000313" key="15">
    <source>
        <dbReference type="EMBL" id="MDR4124493.1"/>
    </source>
</evidence>
<feature type="domain" description="DNA-directed RNA polymerase subunit 2 hybrid-binding" evidence="9">
    <location>
        <begin position="724"/>
        <end position="1292"/>
    </location>
</feature>
<evidence type="ECO:0000256" key="5">
    <source>
        <dbReference type="ARBA" id="ARBA00048552"/>
    </source>
</evidence>
<feature type="domain" description="DNA-directed RNA polymerase beta subunit external 1" evidence="14">
    <location>
        <begin position="597"/>
        <end position="662"/>
    </location>
</feature>
<dbReference type="CDD" id="cd00653">
    <property type="entry name" value="RNA_pol_B_RPB2"/>
    <property type="match status" value="1"/>
</dbReference>
<dbReference type="InterPro" id="IPR007645">
    <property type="entry name" value="RNA_pol_Rpb2_3"/>
</dbReference>
<dbReference type="GO" id="GO:0000428">
    <property type="term" value="C:DNA-directed RNA polymerase complex"/>
    <property type="evidence" value="ECO:0007669"/>
    <property type="project" value="UniProtKB-KW"/>
</dbReference>
<dbReference type="Gene3D" id="2.30.150.10">
    <property type="entry name" value="DNA-directed RNA polymerase, beta subunit, external 1 domain"/>
    <property type="match status" value="1"/>
</dbReference>
<dbReference type="Gene3D" id="2.40.50.150">
    <property type="match status" value="1"/>
</dbReference>
<dbReference type="Gene3D" id="3.90.1110.10">
    <property type="entry name" value="RNA polymerase Rpb2, domain 2"/>
    <property type="match status" value="1"/>
</dbReference>
<dbReference type="Pfam" id="PF04563">
    <property type="entry name" value="RNA_pol_Rpb2_1"/>
    <property type="match status" value="1"/>
</dbReference>
<protein>
    <recommendedName>
        <fullName evidence="6 8">DNA-directed RNA polymerase subunit beta</fullName>
        <shortName evidence="6">RNAP subunit beta</shortName>
        <ecNumber evidence="6 8">2.7.7.6</ecNumber>
    </recommendedName>
    <alternativeName>
        <fullName evidence="6">RNA polymerase subunit beta</fullName>
    </alternativeName>
    <alternativeName>
        <fullName evidence="6">Transcriptase subunit beta</fullName>
    </alternativeName>
</protein>
<name>A0ABU1D2B4_9BURK</name>
<dbReference type="Gene3D" id="2.40.270.10">
    <property type="entry name" value="DNA-directed RNA polymerase, subunit 2, domain 6"/>
    <property type="match status" value="1"/>
</dbReference>
<evidence type="ECO:0000256" key="8">
    <source>
        <dbReference type="RuleBase" id="RU363031"/>
    </source>
</evidence>
<evidence type="ECO:0000256" key="7">
    <source>
        <dbReference type="RuleBase" id="RU000434"/>
    </source>
</evidence>
<dbReference type="Gene3D" id="3.90.1100.10">
    <property type="match status" value="2"/>
</dbReference>
<dbReference type="SUPFAM" id="SSF64484">
    <property type="entry name" value="beta and beta-prime subunits of DNA dependent RNA-polymerase"/>
    <property type="match status" value="1"/>
</dbReference>
<dbReference type="HAMAP" id="MF_01321">
    <property type="entry name" value="RNApol_bact_RpoB"/>
    <property type="match status" value="1"/>
</dbReference>
<dbReference type="Pfam" id="PF10385">
    <property type="entry name" value="RNA_pol_Rpb2_45"/>
    <property type="match status" value="1"/>
</dbReference>
<evidence type="ECO:0000259" key="12">
    <source>
        <dbReference type="Pfam" id="PF04563"/>
    </source>
</evidence>
<dbReference type="InterPro" id="IPR014724">
    <property type="entry name" value="RNA_pol_RPB2_OB-fold"/>
</dbReference>
<dbReference type="PROSITE" id="PS01166">
    <property type="entry name" value="RNA_POL_BETA"/>
    <property type="match status" value="1"/>
</dbReference>
<sequence length="1370" mass="153870">MPYSYTEKKRIRKSFAKRADVQHVPYLLATQLESFKTFLQAETPPSKRKEEGLQAAFNSIFPIVSHNGMARLEFVSYTLGDPVFDVKECQQRGLTYASPLRAKVRLVLMDREASRPTIREVKEQEVYMGEIPLMTENGSFVINGTERVIVSQLHRSPGVFFEHDRGKTHSSGKLLFSARVIPYRGSWLDFEFDPKDILFFRVDRRRKMPVTILLKAIGMTPESILATFFDFDQIEIHSEGGMLEFVPERWKGEVARFDISDRDGKVIVEKDKRINAKHLRELSNAGVQRISVPEDFLIGRILAKNIINPETGEVIANANDEITEGILADIRAANIREIQTLYINDLDRGGYISATLRTDETADQNAARVAIYRMMRPGEPPTEDAVEALFQRLFYSEETYDLSRVGRMKVNSRLGRGEDDDGPLTLTDEDILETIKVLVELRNGRGQIDDIDHLGNRRVRCVGELAENQFRAGLVRVERAVKERLGQAETENLMPHDLINSKPISAAIKEFFGSSQLSQFMDQTNPLSEITHKRRVSALGPGGLTRERAGFEVRDVHPTHYGRVCPIETPEGPNIGLINSMALYARLNEYGFLETPYNKIIDGKVSNQIDYLSAIEESNYVIAQANAQLDEEGRFVDDLVACRQAGETLMTAPENVHYMDVAPSQIVSVAASLIPFLEHDDANRALMGANMQRQAVPCLRPEKPLVGTGIERTVAVDSGTTVQARRGGVVDHVDADRIVIRVNDDENIAGEVGVDIYNLTKYTRSNQNTNINQRPVVKRGDVVARGDVLADGASTDLGELALGQNMLIAFMPWNGYNFEDSILISEKIVADDRYTSIHIEELTVVARDTKLGAEEITRDISNLPETQLNRLDDSGIVHIGAEVRADDVLVGKVTPKGETQLTPEEKLLRAIFGEKASDVKDTSLRVPSGMVGTVIDVQVFTREGIERDKRAQSIIDDELRRYRQDLNDQLRIVEDDAFDRIAKFLVGKTVNGGPRKLAKGSQITQEYLNDLDRWQWFDIRLADEEHAVVLEQTKESLEHKRHQFDLAFEEKRKKLTQGDELPPGVLKMIKVYLAVKRRLQPGDKMAGRHGNKGVVSRITPVEDMPHMADGTPVDIVLNPLGVPSRMNVGQVLEMHLGWAAKGIGQRIAEMLDAERGAQVKQLREYLDKVYNSVGAPARLDELSDDEIIEMAGNLRDGVPLATPVFDGATEEEIDQMLRLAYPDDIAEKLELTDTRAQAWLYDGRTGDRFERPVTIGYMHYLKLHHLVDDKMHARSTGPYSLVTQQPLGGKAQFGGQRFGEMEVWALEAYGAAYTLQEMLTVKSDDISGRTKVYENIVKGDHVIDAGMPESFNVLVKEIRSLSLDMDLERK</sequence>
<dbReference type="InterPro" id="IPR007120">
    <property type="entry name" value="DNA-dir_RNAP_su2_dom"/>
</dbReference>
<dbReference type="InterPro" id="IPR007644">
    <property type="entry name" value="RNA_pol_bsu_protrusion"/>
</dbReference>
<dbReference type="RefSeq" id="WP_165279135.1">
    <property type="nucleotide sequence ID" value="NZ_JAUZQE010000001.1"/>
</dbReference>
<dbReference type="InterPro" id="IPR007642">
    <property type="entry name" value="RNA_pol_Rpb2_2"/>
</dbReference>
<dbReference type="PANTHER" id="PTHR20856">
    <property type="entry name" value="DNA-DIRECTED RNA POLYMERASE I SUBUNIT 2"/>
    <property type="match status" value="1"/>
</dbReference>
<dbReference type="InterPro" id="IPR042107">
    <property type="entry name" value="DNA-dir_RNA_pol_bsu_ext_1_sf"/>
</dbReference>
<comment type="similarity">
    <text evidence="6 7">Belongs to the RNA polymerase beta chain family.</text>
</comment>
<keyword evidence="16" id="KW-1185">Reference proteome</keyword>
<organism evidence="15 16">
    <name type="scientific">Yanghanlia caeni</name>
    <dbReference type="NCBI Taxonomy" id="3064283"/>
    <lineage>
        <taxon>Bacteria</taxon>
        <taxon>Pseudomonadati</taxon>
        <taxon>Pseudomonadota</taxon>
        <taxon>Betaproteobacteria</taxon>
        <taxon>Burkholderiales</taxon>
        <taxon>Alcaligenaceae</taxon>
        <taxon>Yanghanlia</taxon>
    </lineage>
</organism>
<dbReference type="EMBL" id="JAUZQE010000001">
    <property type="protein sequence ID" value="MDR4124493.1"/>
    <property type="molecule type" value="Genomic_DNA"/>
</dbReference>
<keyword evidence="4 6" id="KW-0804">Transcription</keyword>
<feature type="domain" description="RNA polymerase Rpb2" evidence="11">
    <location>
        <begin position="155"/>
        <end position="225"/>
    </location>
</feature>
<feature type="domain" description="RNA polymerase Rpb2" evidence="11">
    <location>
        <begin position="357"/>
        <end position="460"/>
    </location>
</feature>
<keyword evidence="3 6" id="KW-0548">Nucleotidyltransferase</keyword>
<gene>
    <name evidence="6 15" type="primary">rpoB</name>
    <name evidence="15" type="ORF">Q8947_00615</name>
</gene>
<dbReference type="Pfam" id="PF00562">
    <property type="entry name" value="RNA_pol_Rpb2_6"/>
    <property type="match status" value="1"/>
</dbReference>
<keyword evidence="1 6" id="KW-0240">DNA-directed RNA polymerase</keyword>
<comment type="caution">
    <text evidence="15">The sequence shown here is derived from an EMBL/GenBank/DDBJ whole genome shotgun (WGS) entry which is preliminary data.</text>
</comment>
<dbReference type="InterPro" id="IPR010243">
    <property type="entry name" value="RNA_pol_bsu_bac"/>
</dbReference>
<accession>A0ABU1D2B4</accession>
<dbReference type="NCBIfam" id="NF001616">
    <property type="entry name" value="PRK00405.1"/>
    <property type="match status" value="1"/>
</dbReference>
<dbReference type="NCBIfam" id="TIGR02013">
    <property type="entry name" value="rpoB"/>
    <property type="match status" value="1"/>
</dbReference>
<evidence type="ECO:0000259" key="14">
    <source>
        <dbReference type="Pfam" id="PF10385"/>
    </source>
</evidence>
<evidence type="ECO:0000313" key="16">
    <source>
        <dbReference type="Proteomes" id="UP001232156"/>
    </source>
</evidence>
<evidence type="ECO:0000259" key="13">
    <source>
        <dbReference type="Pfam" id="PF04565"/>
    </source>
</evidence>
<dbReference type="InterPro" id="IPR007121">
    <property type="entry name" value="RNA_pol_bsu_CS"/>
</dbReference>
<evidence type="ECO:0000259" key="10">
    <source>
        <dbReference type="Pfam" id="PF04560"/>
    </source>
</evidence>
<reference evidence="15 16" key="1">
    <citation type="submission" date="2023-08" db="EMBL/GenBank/DDBJ databases">
        <title>Alcaligenaceae gen. nov., a novel taxon isolated from the sludge of Yixing Pesticide Factory.</title>
        <authorList>
            <person name="Ruan L."/>
        </authorList>
    </citation>
    <scope>NUCLEOTIDE SEQUENCE [LARGE SCALE GENOMIC DNA]</scope>
    <source>
        <strain evidence="15 16">LG-2</strain>
    </source>
</reference>
<feature type="domain" description="RNA polymerase Rpb2" evidence="10">
    <location>
        <begin position="1294"/>
        <end position="1368"/>
    </location>
</feature>
<dbReference type="Gene3D" id="3.90.1800.10">
    <property type="entry name" value="RNA polymerase alpha subunit dimerisation domain"/>
    <property type="match status" value="1"/>
</dbReference>
<dbReference type="Gene3D" id="6.10.140.1670">
    <property type="match status" value="1"/>
</dbReference>
<evidence type="ECO:0000259" key="11">
    <source>
        <dbReference type="Pfam" id="PF04561"/>
    </source>
</evidence>
<evidence type="ECO:0000256" key="2">
    <source>
        <dbReference type="ARBA" id="ARBA00022679"/>
    </source>
</evidence>
<evidence type="ECO:0000256" key="6">
    <source>
        <dbReference type="HAMAP-Rule" id="MF_01321"/>
    </source>
</evidence>
<proteinExistence type="inferred from homology"/>
<dbReference type="Proteomes" id="UP001232156">
    <property type="component" value="Unassembled WGS sequence"/>
</dbReference>
<dbReference type="InterPro" id="IPR019462">
    <property type="entry name" value="DNA-dir_RNA_pol_bsu_external_1"/>
</dbReference>
<dbReference type="Pfam" id="PF04565">
    <property type="entry name" value="RNA_pol_Rpb2_3"/>
    <property type="match status" value="1"/>
</dbReference>